<organism evidence="2 3">
    <name type="scientific">Chryseobacterium tagetis</name>
    <dbReference type="NCBI Taxonomy" id="2801334"/>
    <lineage>
        <taxon>Bacteria</taxon>
        <taxon>Pseudomonadati</taxon>
        <taxon>Bacteroidota</taxon>
        <taxon>Flavobacteriia</taxon>
        <taxon>Flavobacteriales</taxon>
        <taxon>Weeksellaceae</taxon>
        <taxon>Chryseobacterium group</taxon>
        <taxon>Chryseobacterium</taxon>
    </lineage>
</organism>
<dbReference type="Proteomes" id="UP000618240">
    <property type="component" value="Unassembled WGS sequence"/>
</dbReference>
<evidence type="ECO:0000256" key="1">
    <source>
        <dbReference type="SAM" id="MobiDB-lite"/>
    </source>
</evidence>
<name>A0ABS7ZXX4_9FLAO</name>
<accession>A0ABS7ZXX4</accession>
<comment type="caution">
    <text evidence="2">The sequence shown here is derived from an EMBL/GenBank/DDBJ whole genome shotgun (WGS) entry which is preliminary data.</text>
</comment>
<protein>
    <recommendedName>
        <fullName evidence="4">Immunity protein 26</fullName>
    </recommendedName>
</protein>
<sequence length="182" mass="21960">MNNTIINKKKYSSDSANIVFHIQGFVKDHQESFYSKEYDESTQIIVDTIVYSPDYKKIAAIIIAKNPTNEQLMSDKKYKWYYNATCYLGTKQNDSLLLNWMGPNYNNSYDMESLSKKIRNYYFKQRSSSTNNNDDKYNIDDVRYWKYSKDWQKIENNRKMQKDFEEEKKNHPENVYNFNSRK</sequence>
<reference evidence="2 3" key="1">
    <citation type="submission" date="2021-09" db="EMBL/GenBank/DDBJ databases">
        <title>Genome sequencing and assembly of Chryseobacterium sp. RG1.</title>
        <authorList>
            <person name="Chhetri G."/>
        </authorList>
    </citation>
    <scope>NUCLEOTIDE SEQUENCE [LARGE SCALE GENOMIC DNA]</scope>
    <source>
        <strain evidence="2 3">RG1</strain>
    </source>
</reference>
<evidence type="ECO:0000313" key="2">
    <source>
        <dbReference type="EMBL" id="MCA6066579.1"/>
    </source>
</evidence>
<proteinExistence type="predicted"/>
<feature type="compositionally biased region" description="Basic and acidic residues" evidence="1">
    <location>
        <begin position="162"/>
        <end position="172"/>
    </location>
</feature>
<evidence type="ECO:0008006" key="4">
    <source>
        <dbReference type="Google" id="ProtNLM"/>
    </source>
</evidence>
<keyword evidence="3" id="KW-1185">Reference proteome</keyword>
<dbReference type="RefSeq" id="WP_225686768.1">
    <property type="nucleotide sequence ID" value="NZ_JAERSE020000001.1"/>
</dbReference>
<gene>
    <name evidence="2" type="ORF">JI747_005265</name>
</gene>
<dbReference type="EMBL" id="JAERSE020000001">
    <property type="protein sequence ID" value="MCA6066579.1"/>
    <property type="molecule type" value="Genomic_DNA"/>
</dbReference>
<feature type="region of interest" description="Disordered" evidence="1">
    <location>
        <begin position="162"/>
        <end position="182"/>
    </location>
</feature>
<evidence type="ECO:0000313" key="3">
    <source>
        <dbReference type="Proteomes" id="UP000618240"/>
    </source>
</evidence>